<evidence type="ECO:0000313" key="12">
    <source>
        <dbReference type="Proteomes" id="UP000085678"/>
    </source>
</evidence>
<dbReference type="PROSITE" id="PS50869">
    <property type="entry name" value="BRICHOS"/>
    <property type="match status" value="1"/>
</dbReference>
<evidence type="ECO:0000259" key="11">
    <source>
        <dbReference type="PROSITE" id="PS50869"/>
    </source>
</evidence>
<name>A0A1S3HZJ2_LINAN</name>
<keyword evidence="7" id="KW-1015">Disulfide bond</keyword>
<keyword evidence="4 9" id="KW-0735">Signal-anchor</keyword>
<evidence type="ECO:0000256" key="6">
    <source>
        <dbReference type="ARBA" id="ARBA00023136"/>
    </source>
</evidence>
<dbReference type="KEGG" id="lak:106159651"/>
<dbReference type="InParanoid" id="A0A1S3HZJ2"/>
<evidence type="ECO:0000256" key="10">
    <source>
        <dbReference type="SAM" id="SignalP"/>
    </source>
</evidence>
<dbReference type="PANTHER" id="PTHR10962">
    <property type="entry name" value="INTEGRAL TRANSMEMBRANE PROTEIN 2"/>
    <property type="match status" value="1"/>
</dbReference>
<keyword evidence="3" id="KW-0812">Transmembrane</keyword>
<proteinExistence type="inferred from homology"/>
<keyword evidence="6" id="KW-0472">Membrane</keyword>
<evidence type="ECO:0000256" key="7">
    <source>
        <dbReference type="ARBA" id="ARBA00023157"/>
    </source>
</evidence>
<evidence type="ECO:0000256" key="3">
    <source>
        <dbReference type="ARBA" id="ARBA00022692"/>
    </source>
</evidence>
<dbReference type="PANTHER" id="PTHR10962:SF1">
    <property type="entry name" value="INTEGRAL MEMBRANE PROTEIN 2"/>
    <property type="match status" value="1"/>
</dbReference>
<dbReference type="RefSeq" id="XP_013391432.1">
    <property type="nucleotide sequence ID" value="XM_013535978.1"/>
</dbReference>
<evidence type="ECO:0000256" key="8">
    <source>
        <dbReference type="ARBA" id="ARBA00023180"/>
    </source>
</evidence>
<evidence type="ECO:0000256" key="1">
    <source>
        <dbReference type="ARBA" id="ARBA00004606"/>
    </source>
</evidence>
<evidence type="ECO:0000313" key="13">
    <source>
        <dbReference type="RefSeq" id="XP_013391432.1"/>
    </source>
</evidence>
<feature type="chain" id="PRO_5010215506" description="Integral membrane protein 2" evidence="10">
    <location>
        <begin position="17"/>
        <end position="291"/>
    </location>
</feature>
<dbReference type="GO" id="GO:0042985">
    <property type="term" value="P:negative regulation of amyloid precursor protein biosynthetic process"/>
    <property type="evidence" value="ECO:0007669"/>
    <property type="project" value="TreeGrafter"/>
</dbReference>
<dbReference type="GO" id="GO:0005794">
    <property type="term" value="C:Golgi apparatus"/>
    <property type="evidence" value="ECO:0007669"/>
    <property type="project" value="TreeGrafter"/>
</dbReference>
<gene>
    <name evidence="13" type="primary">LOC106159651</name>
</gene>
<dbReference type="InterPro" id="IPR040145">
    <property type="entry name" value="ITM2"/>
</dbReference>
<organism evidence="12 13">
    <name type="scientific">Lingula anatina</name>
    <name type="common">Brachiopod</name>
    <name type="synonym">Lingula unguis</name>
    <dbReference type="NCBI Taxonomy" id="7574"/>
    <lineage>
        <taxon>Eukaryota</taxon>
        <taxon>Metazoa</taxon>
        <taxon>Spiralia</taxon>
        <taxon>Lophotrochozoa</taxon>
        <taxon>Brachiopoda</taxon>
        <taxon>Linguliformea</taxon>
        <taxon>Lingulata</taxon>
        <taxon>Lingulida</taxon>
        <taxon>Linguloidea</taxon>
        <taxon>Lingulidae</taxon>
        <taxon>Lingula</taxon>
    </lineage>
</organism>
<keyword evidence="12" id="KW-1185">Reference proteome</keyword>
<feature type="signal peptide" evidence="10">
    <location>
        <begin position="1"/>
        <end position="16"/>
    </location>
</feature>
<keyword evidence="5" id="KW-1133">Transmembrane helix</keyword>
<evidence type="ECO:0000256" key="2">
    <source>
        <dbReference type="ARBA" id="ARBA00006794"/>
    </source>
</evidence>
<evidence type="ECO:0000256" key="4">
    <source>
        <dbReference type="ARBA" id="ARBA00022968"/>
    </source>
</evidence>
<dbReference type="SMART" id="SM01039">
    <property type="entry name" value="BRICHOS"/>
    <property type="match status" value="1"/>
</dbReference>
<comment type="similarity">
    <text evidence="2 9">Belongs to the ITM2 family.</text>
</comment>
<dbReference type="OrthoDB" id="5983939at2759"/>
<dbReference type="Pfam" id="PF04089">
    <property type="entry name" value="BRICHOS"/>
    <property type="match status" value="1"/>
</dbReference>
<keyword evidence="8" id="KW-0325">Glycoprotein</keyword>
<evidence type="ECO:0000256" key="5">
    <source>
        <dbReference type="ARBA" id="ARBA00022989"/>
    </source>
</evidence>
<keyword evidence="9" id="KW-1003">Cell membrane</keyword>
<dbReference type="GO" id="GO:0001540">
    <property type="term" value="F:amyloid-beta binding"/>
    <property type="evidence" value="ECO:0007669"/>
    <property type="project" value="TreeGrafter"/>
</dbReference>
<accession>A0A1S3HZJ2</accession>
<comment type="subcellular location">
    <subcellularLocation>
        <location evidence="1 9">Membrane</location>
        <topology evidence="1 9">Single-pass type II membrane protein</topology>
    </subcellularLocation>
</comment>
<evidence type="ECO:0000256" key="9">
    <source>
        <dbReference type="RuleBase" id="RU367061"/>
    </source>
</evidence>
<protein>
    <recommendedName>
        <fullName evidence="9">Integral membrane protein 2</fullName>
    </recommendedName>
</protein>
<dbReference type="AlphaFoldDB" id="A0A1S3HZJ2"/>
<dbReference type="GeneID" id="106159651"/>
<dbReference type="GO" id="GO:0005886">
    <property type="term" value="C:plasma membrane"/>
    <property type="evidence" value="ECO:0007669"/>
    <property type="project" value="UniProtKB-UniRule"/>
</dbReference>
<dbReference type="GO" id="GO:0070062">
    <property type="term" value="C:extracellular exosome"/>
    <property type="evidence" value="ECO:0007669"/>
    <property type="project" value="TreeGrafter"/>
</dbReference>
<feature type="domain" description="BRICHOS" evidence="11">
    <location>
        <begin position="69"/>
        <end position="164"/>
    </location>
</feature>
<keyword evidence="10" id="KW-0732">Signal</keyword>
<reference evidence="13" key="1">
    <citation type="submission" date="2025-08" db="UniProtKB">
        <authorList>
            <consortium name="RefSeq"/>
        </authorList>
    </citation>
    <scope>IDENTIFICATION</scope>
    <source>
        <tissue evidence="13">Gonads</tissue>
    </source>
</reference>
<dbReference type="Proteomes" id="UP000085678">
    <property type="component" value="Unplaced"/>
</dbReference>
<sequence>MKTLIVLALCVVAAFAVPPPHAQGKPMKVKQVPGKHHFNVHAHEKGILVQEKVNVDQGRKLISYYVPQHNQVDESEFIHDFKNKLMVMIFPKQKACYVAPLDKTEVQDPDTTVAALTEAEKDGDMPVAGIQTSDYSIEGTPQKPDSLLPEDLIPKCRNFATFRAKKMMESFSVDEKDGSRKKRETPAMTIIEDDSCNMCMKPECVVQTRHCQFIVMCQTATNKFGEIVPDCSKKQEVHKFYNVNQCKPCCDMNHQVYFPPMPEIGYPGGNIVCSKMMANKAKSSYPNCRGQ</sequence>
<dbReference type="InterPro" id="IPR007084">
    <property type="entry name" value="BRICHOS_dom"/>
</dbReference>